<dbReference type="SUPFAM" id="SSF54980">
    <property type="entry name" value="EF-G C-terminal domain-like"/>
    <property type="match status" value="1"/>
</dbReference>
<dbReference type="EMBL" id="MWMI01000001">
    <property type="protein sequence ID" value="RIB35585.1"/>
    <property type="molecule type" value="Genomic_DNA"/>
</dbReference>
<organism evidence="4 5">
    <name type="scientific">Candidatus Nanoclepta minutus</name>
    <dbReference type="NCBI Taxonomy" id="1940235"/>
    <lineage>
        <taxon>Archaea</taxon>
        <taxon>Nanobdellota</taxon>
        <taxon>Candidatus Nanoclepta</taxon>
    </lineage>
</organism>
<comment type="caution">
    <text evidence="4">The sequence shown here is derived from an EMBL/GenBank/DDBJ whole genome shotgun (WGS) entry which is preliminary data.</text>
</comment>
<evidence type="ECO:0000259" key="2">
    <source>
        <dbReference type="Pfam" id="PF01172"/>
    </source>
</evidence>
<dbReference type="InterPro" id="IPR036786">
    <property type="entry name" value="Ribosome_mat_SBDS_N_sf"/>
</dbReference>
<gene>
    <name evidence="4" type="ORF">BXU00_00565</name>
</gene>
<protein>
    <recommendedName>
        <fullName evidence="6">rRNA metabolism protein</fullName>
    </recommendedName>
</protein>
<sequence length="224" mass="26219">MSVVIARYSKKGQNFEIYVKLEKALEFREGKIKNIDEVLEIKEVFKDAKKGERVSSNTLKQVFGTDNIEEIAKIILKEGEIQITTEYKRKLIEEKERQIIDYIRRVSVDPRINAPFTYQRLEEMLKSIKYNIDPFKPAEIQADEIIKELKKKYPIKIEFKKYIVKIPLESVGILGILKRKYKIIEERYDDSWYGTFEVPVGISGEFLSDVSKLSKGSAEIKELK</sequence>
<dbReference type="InterPro" id="IPR037188">
    <property type="entry name" value="Sdo1/SBDS_central_sf"/>
</dbReference>
<dbReference type="Gene3D" id="3.30.70.240">
    <property type="match status" value="1"/>
</dbReference>
<dbReference type="Proteomes" id="UP000266622">
    <property type="component" value="Unassembled WGS sequence"/>
</dbReference>
<evidence type="ECO:0000256" key="1">
    <source>
        <dbReference type="ARBA" id="ARBA00007433"/>
    </source>
</evidence>
<dbReference type="Gene3D" id="1.10.10.900">
    <property type="entry name" value="SBDS protein C-terminal domain, subdomain 1"/>
    <property type="match status" value="1"/>
</dbReference>
<feature type="domain" description="Ribosome maturation protein SDO1/SBDS central" evidence="3">
    <location>
        <begin position="97"/>
        <end position="157"/>
    </location>
</feature>
<name>A0A397WND5_9ARCH</name>
<dbReference type="Gene3D" id="3.30.1250.10">
    <property type="entry name" value="Ribosome maturation protein SBDS, N-terminal domain"/>
    <property type="match status" value="1"/>
</dbReference>
<dbReference type="NCBIfam" id="TIGR00291">
    <property type="entry name" value="RNA_SBDS"/>
    <property type="match status" value="1"/>
</dbReference>
<dbReference type="PANTHER" id="PTHR10927">
    <property type="entry name" value="RIBOSOME MATURATION PROTEIN SBDS"/>
    <property type="match status" value="1"/>
</dbReference>
<feature type="domain" description="Ribosome maturation protein SDO1/SBDS N-terminal" evidence="2">
    <location>
        <begin position="3"/>
        <end position="88"/>
    </location>
</feature>
<accession>A0A397WND5</accession>
<evidence type="ECO:0000313" key="4">
    <source>
        <dbReference type="EMBL" id="RIB35585.1"/>
    </source>
</evidence>
<dbReference type="Pfam" id="PF01172">
    <property type="entry name" value="SBDS_N"/>
    <property type="match status" value="1"/>
</dbReference>
<comment type="similarity">
    <text evidence="1">Belongs to the SDO1/SBDS family.</text>
</comment>
<evidence type="ECO:0000313" key="5">
    <source>
        <dbReference type="Proteomes" id="UP000266622"/>
    </source>
</evidence>
<dbReference type="SUPFAM" id="SSF89895">
    <property type="entry name" value="FYSH domain"/>
    <property type="match status" value="1"/>
</dbReference>
<dbReference type="SUPFAM" id="SSF109728">
    <property type="entry name" value="Hypothetical protein AF0491, middle domain"/>
    <property type="match status" value="1"/>
</dbReference>
<dbReference type="InterPro" id="IPR039100">
    <property type="entry name" value="Sdo1/SBDS-like"/>
</dbReference>
<proteinExistence type="inferred from homology"/>
<dbReference type="GO" id="GO:0042256">
    <property type="term" value="P:cytosolic ribosome assembly"/>
    <property type="evidence" value="ECO:0007669"/>
    <property type="project" value="InterPro"/>
</dbReference>
<dbReference type="InterPro" id="IPR018978">
    <property type="entry name" value="SDO1/SBDS_central"/>
</dbReference>
<dbReference type="InterPro" id="IPR019783">
    <property type="entry name" value="SDO1/SBDS_N"/>
</dbReference>
<evidence type="ECO:0000259" key="3">
    <source>
        <dbReference type="Pfam" id="PF09377"/>
    </source>
</evidence>
<dbReference type="InterPro" id="IPR035647">
    <property type="entry name" value="EFG_III/V"/>
</dbReference>
<reference evidence="4 5" key="1">
    <citation type="journal article" date="2018" name="Syst. Appl. Microbiol.">
        <title>A new symbiotic nanoarchaeote (Candidatus Nanoclepta minutus) and its host (Zestosphaera tikiterensis gen. nov., sp. nov.) from a New Zealand hot spring.</title>
        <authorList>
            <person name="St John E."/>
            <person name="Liu Y."/>
            <person name="Podar M."/>
            <person name="Stott M.B."/>
            <person name="Meneghin J."/>
            <person name="Chen Z."/>
            <person name="Lagutin K."/>
            <person name="Mitchell K."/>
            <person name="Reysenbach A.L."/>
        </authorList>
    </citation>
    <scope>NUCLEOTIDE SEQUENCE [LARGE SCALE GENOMIC DNA]</scope>
    <source>
        <strain evidence="4">NZ3</strain>
    </source>
</reference>
<dbReference type="InterPro" id="IPR002140">
    <property type="entry name" value="Sdo1/SBDS"/>
</dbReference>
<dbReference type="PANTHER" id="PTHR10927:SF4">
    <property type="entry name" value="RIBOSOME MATURATION PROTEIN SDO1 HOMOLOG"/>
    <property type="match status" value="1"/>
</dbReference>
<dbReference type="AlphaFoldDB" id="A0A397WND5"/>
<dbReference type="Pfam" id="PF09377">
    <property type="entry name" value="SBDS_domain_II"/>
    <property type="match status" value="1"/>
</dbReference>
<evidence type="ECO:0008006" key="6">
    <source>
        <dbReference type="Google" id="ProtNLM"/>
    </source>
</evidence>